<dbReference type="PANTHER" id="PTHR12272:SF11">
    <property type="entry name" value="PAN2-PAN3 DEADENYLATION COMPLEX SUBUNIT PAN3"/>
    <property type="match status" value="1"/>
</dbReference>
<dbReference type="AlphaFoldDB" id="C1MLQ4"/>
<proteinExistence type="predicted"/>
<dbReference type="GO" id="GO:0006397">
    <property type="term" value="P:mRNA processing"/>
    <property type="evidence" value="ECO:0007669"/>
    <property type="project" value="UniProtKB-KW"/>
</dbReference>
<dbReference type="GO" id="GO:0005524">
    <property type="term" value="F:ATP binding"/>
    <property type="evidence" value="ECO:0007669"/>
    <property type="project" value="UniProtKB-KW"/>
</dbReference>
<evidence type="ECO:0000313" key="10">
    <source>
        <dbReference type="Proteomes" id="UP000001876"/>
    </source>
</evidence>
<name>C1MLQ4_MICPC</name>
<evidence type="ECO:0000256" key="4">
    <source>
        <dbReference type="ARBA" id="ARBA00022741"/>
    </source>
</evidence>
<keyword evidence="2" id="KW-0963">Cytoplasm</keyword>
<dbReference type="GO" id="GO:0004672">
    <property type="term" value="F:protein kinase activity"/>
    <property type="evidence" value="ECO:0007669"/>
    <property type="project" value="InterPro"/>
</dbReference>
<gene>
    <name evidence="9" type="ORF">MICPUCDRAFT_65178</name>
</gene>
<dbReference type="InterPro" id="IPR030844">
    <property type="entry name" value="PAN3"/>
</dbReference>
<keyword evidence="6" id="KW-0175">Coiled coil</keyword>
<comment type="subcellular location">
    <subcellularLocation>
        <location evidence="1">Cytoplasm</location>
    </subcellularLocation>
</comment>
<sequence length="597" mass="64410">MKCHESVSSSKLSKQPPNKSLPFAPGGGFNSGDSDAFEATQQAGYSSSLNSHMVTPSITSLDAPFIPRASISANAAPFIPGFNASSAPEGHPQRNAALPINGDFSLGLSELSATTIQSEDSLTDRPETSSYPGPFNMHNGVNIASVQNRVKDVLSSGTSEHDLLSASFLSKELLTPPQRHGRVQHGHAVPSFQGGGQLPRVINEYHSLVPIGQKDVTNNSISSRSRLGIVKGVSFVDGKEYVIRQIQHIYPSPEVSAKAKEVVNNWSSLVNHPNIAAIRASFVSADNGVPALYLSYDYHVTAVSLKSLHCSNEGCKAATEPQLWSYATQLCSVLRSIHRCGLSAGGAVSLKPSKILLCCDGQSNHDSGVVVRQRLRIAAVGLVDALYPNKNRTADTSTSQRRRRDDLIAVGQLLAVLACGPSQVTSSDVIALAQKFCSKALGQVISDLAFGHISDSKMLSQLLAPAAFDALHAERIINDQFRVEFVKEVENGRLLRILTKLAFVNERPSGRLDTNWAETGDRYILKLFRDYLFHQDNEDGSPILDWGHVFDSLNKVDIGVPEKVILLSRDELSMLVVSYADIKACIAGAYADLIKAS</sequence>
<keyword evidence="10" id="KW-1185">Reference proteome</keyword>
<evidence type="ECO:0000259" key="8">
    <source>
        <dbReference type="PROSITE" id="PS50011"/>
    </source>
</evidence>
<dbReference type="STRING" id="564608.C1MLQ4"/>
<evidence type="ECO:0000256" key="6">
    <source>
        <dbReference type="ARBA" id="ARBA00023054"/>
    </source>
</evidence>
<dbReference type="PANTHER" id="PTHR12272">
    <property type="entry name" value="DEADENYLATION COMPLEX SUBUNIT PAN3"/>
    <property type="match status" value="1"/>
</dbReference>
<evidence type="ECO:0000256" key="3">
    <source>
        <dbReference type="ARBA" id="ARBA00022664"/>
    </source>
</evidence>
<evidence type="ECO:0000256" key="2">
    <source>
        <dbReference type="ARBA" id="ARBA00022490"/>
    </source>
</evidence>
<dbReference type="GO" id="GO:0000289">
    <property type="term" value="P:nuclear-transcribed mRNA poly(A) tail shortening"/>
    <property type="evidence" value="ECO:0007669"/>
    <property type="project" value="InterPro"/>
</dbReference>
<accession>C1MLQ4</accession>
<feature type="region of interest" description="Disordered" evidence="7">
    <location>
        <begin position="1"/>
        <end position="36"/>
    </location>
</feature>
<dbReference type="Gene3D" id="1.10.287.3700">
    <property type="match status" value="1"/>
</dbReference>
<dbReference type="Pfam" id="PF18101">
    <property type="entry name" value="Pan3_CK"/>
    <property type="match status" value="1"/>
</dbReference>
<dbReference type="EMBL" id="GG663736">
    <property type="protein sequence ID" value="EEH59580.1"/>
    <property type="molecule type" value="Genomic_DNA"/>
</dbReference>
<dbReference type="InterPro" id="IPR000719">
    <property type="entry name" value="Prot_kinase_dom"/>
</dbReference>
<evidence type="ECO:0000256" key="7">
    <source>
        <dbReference type="SAM" id="MobiDB-lite"/>
    </source>
</evidence>
<feature type="domain" description="Protein kinase" evidence="8">
    <location>
        <begin position="187"/>
        <end position="468"/>
    </location>
</feature>
<dbReference type="RefSeq" id="XP_003056204.1">
    <property type="nucleotide sequence ID" value="XM_003056158.1"/>
</dbReference>
<keyword evidence="3" id="KW-0507">mRNA processing</keyword>
<dbReference type="InterPro" id="IPR041332">
    <property type="entry name" value="Pan3_CK"/>
</dbReference>
<feature type="compositionally biased region" description="Polar residues" evidence="7">
    <location>
        <begin position="1"/>
        <end position="18"/>
    </location>
</feature>
<reference evidence="9 10" key="1">
    <citation type="journal article" date="2009" name="Science">
        <title>Green evolution and dynamic adaptations revealed by genomes of the marine picoeukaryotes Micromonas.</title>
        <authorList>
            <person name="Worden A.Z."/>
            <person name="Lee J.H."/>
            <person name="Mock T."/>
            <person name="Rouze P."/>
            <person name="Simmons M.P."/>
            <person name="Aerts A.L."/>
            <person name="Allen A.E."/>
            <person name="Cuvelier M.L."/>
            <person name="Derelle E."/>
            <person name="Everett M.V."/>
            <person name="Foulon E."/>
            <person name="Grimwood J."/>
            <person name="Gundlach H."/>
            <person name="Henrissat B."/>
            <person name="Napoli C."/>
            <person name="McDonald S.M."/>
            <person name="Parker M.S."/>
            <person name="Rombauts S."/>
            <person name="Salamov A."/>
            <person name="Von Dassow P."/>
            <person name="Badger J.H."/>
            <person name="Coutinho P.M."/>
            <person name="Demir E."/>
            <person name="Dubchak I."/>
            <person name="Gentemann C."/>
            <person name="Eikrem W."/>
            <person name="Gready J.E."/>
            <person name="John U."/>
            <person name="Lanier W."/>
            <person name="Lindquist E.A."/>
            <person name="Lucas S."/>
            <person name="Mayer K.F."/>
            <person name="Moreau H."/>
            <person name="Not F."/>
            <person name="Otillar R."/>
            <person name="Panaud O."/>
            <person name="Pangilinan J."/>
            <person name="Paulsen I."/>
            <person name="Piegu B."/>
            <person name="Poliakov A."/>
            <person name="Robbens S."/>
            <person name="Schmutz J."/>
            <person name="Toulza E."/>
            <person name="Wyss T."/>
            <person name="Zelensky A."/>
            <person name="Zhou K."/>
            <person name="Armbrust E.V."/>
            <person name="Bhattacharya D."/>
            <person name="Goodenough U.W."/>
            <person name="Van de Peer Y."/>
            <person name="Grigoriev I.V."/>
        </authorList>
    </citation>
    <scope>NUCLEOTIDE SEQUENCE [LARGE SCALE GENOMIC DNA]</scope>
    <source>
        <strain evidence="9 10">CCMP1545</strain>
    </source>
</reference>
<protein>
    <submittedName>
        <fullName evidence="9">Predicted protein</fullName>
    </submittedName>
</protein>
<evidence type="ECO:0000256" key="5">
    <source>
        <dbReference type="ARBA" id="ARBA00022840"/>
    </source>
</evidence>
<dbReference type="Gene3D" id="1.20.5.5160">
    <property type="match status" value="1"/>
</dbReference>
<keyword evidence="5" id="KW-0067">ATP-binding</keyword>
<dbReference type="PROSITE" id="PS50011">
    <property type="entry name" value="PROTEIN_KINASE_DOM"/>
    <property type="match status" value="1"/>
</dbReference>
<dbReference type="eggNOG" id="KOG3741">
    <property type="taxonomic scope" value="Eukaryota"/>
</dbReference>
<dbReference type="SUPFAM" id="SSF56112">
    <property type="entry name" value="Protein kinase-like (PK-like)"/>
    <property type="match status" value="1"/>
</dbReference>
<evidence type="ECO:0000313" key="9">
    <source>
        <dbReference type="EMBL" id="EEH59580.1"/>
    </source>
</evidence>
<dbReference type="OrthoDB" id="204958at2759"/>
<feature type="region of interest" description="Disordered" evidence="7">
    <location>
        <begin position="115"/>
        <end position="136"/>
    </location>
</feature>
<dbReference type="InterPro" id="IPR011009">
    <property type="entry name" value="Kinase-like_dom_sf"/>
</dbReference>
<keyword evidence="4" id="KW-0547">Nucleotide-binding</keyword>
<organism evidence="10">
    <name type="scientific">Micromonas pusilla (strain CCMP1545)</name>
    <name type="common">Picoplanktonic green alga</name>
    <dbReference type="NCBI Taxonomy" id="564608"/>
    <lineage>
        <taxon>Eukaryota</taxon>
        <taxon>Viridiplantae</taxon>
        <taxon>Chlorophyta</taxon>
        <taxon>Mamiellophyceae</taxon>
        <taxon>Mamiellales</taxon>
        <taxon>Mamiellaceae</taxon>
        <taxon>Micromonas</taxon>
    </lineage>
</organism>
<evidence type="ECO:0000256" key="1">
    <source>
        <dbReference type="ARBA" id="ARBA00004496"/>
    </source>
</evidence>
<dbReference type="GO" id="GO:0008143">
    <property type="term" value="F:poly(A) binding"/>
    <property type="evidence" value="ECO:0007669"/>
    <property type="project" value="TreeGrafter"/>
</dbReference>
<dbReference type="GO" id="GO:0031251">
    <property type="term" value="C:PAN complex"/>
    <property type="evidence" value="ECO:0007669"/>
    <property type="project" value="InterPro"/>
</dbReference>
<dbReference type="KEGG" id="mpp:MICPUCDRAFT_65178"/>
<dbReference type="Gene3D" id="1.10.510.10">
    <property type="entry name" value="Transferase(Phosphotransferase) domain 1"/>
    <property type="match status" value="1"/>
</dbReference>
<dbReference type="Proteomes" id="UP000001876">
    <property type="component" value="Unassembled WGS sequence"/>
</dbReference>
<dbReference type="GO" id="GO:0000932">
    <property type="term" value="C:P-body"/>
    <property type="evidence" value="ECO:0007669"/>
    <property type="project" value="TreeGrafter"/>
</dbReference>
<dbReference type="GeneID" id="9681815"/>